<feature type="compositionally biased region" description="Polar residues" evidence="1">
    <location>
        <begin position="297"/>
        <end position="315"/>
    </location>
</feature>
<feature type="compositionally biased region" description="Acidic residues" evidence="1">
    <location>
        <begin position="275"/>
        <end position="290"/>
    </location>
</feature>
<feature type="region of interest" description="Disordered" evidence="1">
    <location>
        <begin position="273"/>
        <end position="396"/>
    </location>
</feature>
<evidence type="ECO:0000313" key="2">
    <source>
        <dbReference type="EnsemblMetazoa" id="XP_031785319"/>
    </source>
</evidence>
<accession>A0A7M7T9Q4</accession>
<dbReference type="InParanoid" id="A0A7M7T9Q4"/>
<reference evidence="2" key="1">
    <citation type="submission" date="2021-01" db="UniProtKB">
        <authorList>
            <consortium name="EnsemblMetazoa"/>
        </authorList>
    </citation>
    <scope>IDENTIFICATION</scope>
</reference>
<dbReference type="Proteomes" id="UP000002358">
    <property type="component" value="Chromosome 1"/>
</dbReference>
<feature type="compositionally biased region" description="Polar residues" evidence="1">
    <location>
        <begin position="417"/>
        <end position="435"/>
    </location>
</feature>
<organism evidence="2 3">
    <name type="scientific">Nasonia vitripennis</name>
    <name type="common">Parasitic wasp</name>
    <dbReference type="NCBI Taxonomy" id="7425"/>
    <lineage>
        <taxon>Eukaryota</taxon>
        <taxon>Metazoa</taxon>
        <taxon>Ecdysozoa</taxon>
        <taxon>Arthropoda</taxon>
        <taxon>Hexapoda</taxon>
        <taxon>Insecta</taxon>
        <taxon>Pterygota</taxon>
        <taxon>Neoptera</taxon>
        <taxon>Endopterygota</taxon>
        <taxon>Hymenoptera</taxon>
        <taxon>Apocrita</taxon>
        <taxon>Proctotrupomorpha</taxon>
        <taxon>Chalcidoidea</taxon>
        <taxon>Pteromalidae</taxon>
        <taxon>Pteromalinae</taxon>
        <taxon>Nasonia</taxon>
    </lineage>
</organism>
<feature type="compositionally biased region" description="Polar residues" evidence="1">
    <location>
        <begin position="51"/>
        <end position="73"/>
    </location>
</feature>
<dbReference type="AlphaFoldDB" id="A0A7M7T9Q4"/>
<protein>
    <submittedName>
        <fullName evidence="2">Uncharacterized protein</fullName>
    </submittedName>
</protein>
<proteinExistence type="predicted"/>
<feature type="compositionally biased region" description="Basic residues" evidence="1">
    <location>
        <begin position="76"/>
        <end position="86"/>
    </location>
</feature>
<feature type="region of interest" description="Disordered" evidence="1">
    <location>
        <begin position="416"/>
        <end position="489"/>
    </location>
</feature>
<keyword evidence="3" id="KW-1185">Reference proteome</keyword>
<sequence>MVEATFDVPMSNATMSRRPAGPVRQHSLQQPPRRQQQIRRQRSTEDERNLQIYSTSNSLASSRNNRFSTNNPNKYEHHHHHHHHNHVSTLERPKVRVAWSEHQSQKSKNDGGVEIVARQIPTGKSTSRPATGRANRGRCPLAEKATILYSRQELAERLRLAWRQREENKSNIDIFLAHNTVEERCESRMSSATNRTALSSPKLPVNDEGVEEMRERVEEARKDDKPLAERGEAREMDERKFQTWFTSFESTQVTLLSEDPVDVEHDDQLAKAEENLETPVEDEKNDQDEPVVEKKSSISINCNDWNASITINNKPSDPPIEDSKPPTPSKEASPDFSQARLKRASYQSGLNKAFVGPITPDKPPTPRISSRVNSFQQEPGQSRFRRTSSAPPQRRTQVSIVIDTPSMASFREIGEPAQQTRAMSANGEPTKNPIASNRPIKSAPPVKRRSKGGKKRGLSTGCSKAGGEDDGEEARSKGRGSKGGKNVGTLETRGAADVVTMVSLVSSADSESEMDENSPRDDKLICELRNKLPTTPIIKSSNGLSGGMRKPFKSVSFQQDSFDYDSPPRLDHESTPVTVTTTTSSRTTSLQARFVALSRANVASSPDDTALLTAATMTMSAWSKAEICPVAAPLLQLQPQKGFLQEPPVAQIETPLTDREKRCLAVPIGDIHDKKRKLVRCRSALAAPRLGHRGVPPRLSKGRRLLWMADERSFLPLTLFQRVGEAAVVRYEPDLSPAGNEDVTGGQRTTGEPSFQGHQDAHDANDGDEAGERQGGADGALLPDAQGKGMLAPVQKDVRQGSFRIVRYGLERHANPDGVSIAPKGNEPKLLTVRQIFICF</sequence>
<feature type="compositionally biased region" description="Polar residues" evidence="1">
    <location>
        <begin position="387"/>
        <end position="396"/>
    </location>
</feature>
<feature type="region of interest" description="Disordered" evidence="1">
    <location>
        <begin position="735"/>
        <end position="785"/>
    </location>
</feature>
<feature type="compositionally biased region" description="Basic and acidic residues" evidence="1">
    <location>
        <begin position="211"/>
        <end position="234"/>
    </location>
</feature>
<feature type="compositionally biased region" description="Polar residues" evidence="1">
    <location>
        <begin position="367"/>
        <end position="380"/>
    </location>
</feature>
<dbReference type="GeneID" id="103316879"/>
<dbReference type="RefSeq" id="XP_031785319.1">
    <property type="nucleotide sequence ID" value="XM_031929459.2"/>
</dbReference>
<feature type="compositionally biased region" description="Polar residues" evidence="1">
    <location>
        <begin position="190"/>
        <end position="199"/>
    </location>
</feature>
<evidence type="ECO:0000256" key="1">
    <source>
        <dbReference type="SAM" id="MobiDB-lite"/>
    </source>
</evidence>
<dbReference type="EnsemblMetazoa" id="XM_031929459">
    <property type="protein sequence ID" value="XP_031785319"/>
    <property type="gene ID" value="LOC103316879"/>
</dbReference>
<feature type="compositionally biased region" description="Basic residues" evidence="1">
    <location>
        <begin position="446"/>
        <end position="457"/>
    </location>
</feature>
<feature type="region of interest" description="Disordered" evidence="1">
    <location>
        <begin position="190"/>
        <end position="234"/>
    </location>
</feature>
<dbReference type="OrthoDB" id="7663415at2759"/>
<feature type="compositionally biased region" description="Polar residues" evidence="1">
    <location>
        <begin position="746"/>
        <end position="757"/>
    </location>
</feature>
<evidence type="ECO:0000313" key="3">
    <source>
        <dbReference type="Proteomes" id="UP000002358"/>
    </source>
</evidence>
<name>A0A7M7T9Q4_NASVI</name>
<feature type="region of interest" description="Disordered" evidence="1">
    <location>
        <begin position="1"/>
        <end position="90"/>
    </location>
</feature>